<comment type="caution">
    <text evidence="4">The sequence shown here is derived from an EMBL/GenBank/DDBJ whole genome shotgun (WGS) entry which is preliminary data.</text>
</comment>
<evidence type="ECO:0000256" key="2">
    <source>
        <dbReference type="SAM" id="SignalP"/>
    </source>
</evidence>
<dbReference type="STRING" id="410332.SAMN04488550_2105"/>
<dbReference type="PROSITE" id="PS51257">
    <property type="entry name" value="PROKAR_LIPOPROTEIN"/>
    <property type="match status" value="1"/>
</dbReference>
<dbReference type="InterPro" id="IPR054384">
    <property type="entry name" value="SecDF_P1_head"/>
</dbReference>
<feature type="chain" id="PRO_5004041374" description="SecDF P1 head subdomain domain-containing protein" evidence="2">
    <location>
        <begin position="24"/>
        <end position="244"/>
    </location>
</feature>
<dbReference type="RefSeq" id="WP_008378029.1">
    <property type="nucleotide sequence ID" value="NZ_BAOP01000010.1"/>
</dbReference>
<protein>
    <recommendedName>
        <fullName evidence="3">SecDF P1 head subdomain domain-containing protein</fullName>
    </recommendedName>
</protein>
<gene>
    <name evidence="4" type="ORF">GM1_010_01290</name>
</gene>
<accession>M3VET8</accession>
<feature type="domain" description="SecDF P1 head subdomain" evidence="3">
    <location>
        <begin position="132"/>
        <end position="226"/>
    </location>
</feature>
<reference evidence="4 5" key="1">
    <citation type="submission" date="2013-02" db="EMBL/GenBank/DDBJ databases">
        <title>Whole genome shotgun sequence of Gordonia malaquae NBRC 108250.</title>
        <authorList>
            <person name="Yoshida I."/>
            <person name="Hosoyama A."/>
            <person name="Tsuchikane K."/>
            <person name="Ando Y."/>
            <person name="Baba S."/>
            <person name="Ohji S."/>
            <person name="Hamada M."/>
            <person name="Tamura T."/>
            <person name="Yamazoe A."/>
            <person name="Yamazaki S."/>
            <person name="Fujita N."/>
        </authorList>
    </citation>
    <scope>NUCLEOTIDE SEQUENCE [LARGE SCALE GENOMIC DNA]</scope>
    <source>
        <strain evidence="4 5">NBRC 108250</strain>
    </source>
</reference>
<dbReference type="eggNOG" id="COG0342">
    <property type="taxonomic scope" value="Bacteria"/>
</dbReference>
<evidence type="ECO:0000256" key="1">
    <source>
        <dbReference type="SAM" id="MobiDB-lite"/>
    </source>
</evidence>
<dbReference type="Pfam" id="PF22599">
    <property type="entry name" value="SecDF_P1_head"/>
    <property type="match status" value="1"/>
</dbReference>
<sequence>MTRWGALMIVVVVVVMSGLSACADEDGQPVRPAPGGVELEASVHTTDGSSPSDVLAGLVDRVTSADGTVVAKSVDGERVRMTLSGMSRDNAAVLVSGAAAETRPVESSRAGTCGPPEESPDPTRSLVACDSDGQRYMLGPQLFGQGVVLKARVGRSMPDQWVVTVSYRHDAARRWLDYTSSHIGESTAVVESGVVVSAAVINGVIIGDTEISGGFTRDEAQRLGLAFTSTGDSIVFSDVVLTGA</sequence>
<evidence type="ECO:0000313" key="5">
    <source>
        <dbReference type="Proteomes" id="UP000035009"/>
    </source>
</evidence>
<evidence type="ECO:0000313" key="4">
    <source>
        <dbReference type="EMBL" id="GAC79539.1"/>
    </source>
</evidence>
<keyword evidence="2" id="KW-0732">Signal</keyword>
<dbReference type="AlphaFoldDB" id="M3VET8"/>
<organism evidence="4 5">
    <name type="scientific">Gordonia malaquae NBRC 108250</name>
    <dbReference type="NCBI Taxonomy" id="1223542"/>
    <lineage>
        <taxon>Bacteria</taxon>
        <taxon>Bacillati</taxon>
        <taxon>Actinomycetota</taxon>
        <taxon>Actinomycetes</taxon>
        <taxon>Mycobacteriales</taxon>
        <taxon>Gordoniaceae</taxon>
        <taxon>Gordonia</taxon>
    </lineage>
</organism>
<dbReference type="OrthoDB" id="5240379at2"/>
<name>M3VET8_GORML</name>
<feature type="region of interest" description="Disordered" evidence="1">
    <location>
        <begin position="104"/>
        <end position="123"/>
    </location>
</feature>
<proteinExistence type="predicted"/>
<dbReference type="Proteomes" id="UP000035009">
    <property type="component" value="Unassembled WGS sequence"/>
</dbReference>
<dbReference type="Gene3D" id="3.30.1360.200">
    <property type="match status" value="1"/>
</dbReference>
<feature type="signal peptide" evidence="2">
    <location>
        <begin position="1"/>
        <end position="23"/>
    </location>
</feature>
<evidence type="ECO:0000259" key="3">
    <source>
        <dbReference type="Pfam" id="PF22599"/>
    </source>
</evidence>
<dbReference type="EMBL" id="BAOP01000010">
    <property type="protein sequence ID" value="GAC79539.1"/>
    <property type="molecule type" value="Genomic_DNA"/>
</dbReference>
<keyword evidence="5" id="KW-1185">Reference proteome</keyword>